<dbReference type="AlphaFoldDB" id="A0A6D2HNR5"/>
<proteinExistence type="predicted"/>
<accession>A0A6D2HNR5</accession>
<gene>
    <name evidence="2" type="ORF">MERR_LOCUS2963</name>
</gene>
<keyword evidence="1" id="KW-1133">Transmembrane helix</keyword>
<evidence type="ECO:0000313" key="2">
    <source>
        <dbReference type="EMBL" id="CAA7015728.1"/>
    </source>
</evidence>
<feature type="transmembrane region" description="Helical" evidence="1">
    <location>
        <begin position="77"/>
        <end position="94"/>
    </location>
</feature>
<dbReference type="EMBL" id="CACVBM020000199">
    <property type="protein sequence ID" value="CAA7015728.1"/>
    <property type="molecule type" value="Genomic_DNA"/>
</dbReference>
<keyword evidence="1" id="KW-0812">Transmembrane</keyword>
<evidence type="ECO:0000256" key="1">
    <source>
        <dbReference type="SAM" id="Phobius"/>
    </source>
</evidence>
<feature type="transmembrane region" description="Helical" evidence="1">
    <location>
        <begin position="51"/>
        <end position="70"/>
    </location>
</feature>
<reference evidence="2" key="1">
    <citation type="submission" date="2020-01" db="EMBL/GenBank/DDBJ databases">
        <authorList>
            <person name="Mishra B."/>
        </authorList>
    </citation>
    <scope>NUCLEOTIDE SEQUENCE [LARGE SCALE GENOMIC DNA]</scope>
</reference>
<dbReference type="Proteomes" id="UP000467841">
    <property type="component" value="Unassembled WGS sequence"/>
</dbReference>
<name>A0A6D2HNR5_9BRAS</name>
<protein>
    <submittedName>
        <fullName evidence="2">Uncharacterized protein</fullName>
    </submittedName>
</protein>
<feature type="transmembrane region" description="Helical" evidence="1">
    <location>
        <begin position="100"/>
        <end position="121"/>
    </location>
</feature>
<dbReference type="OrthoDB" id="1108971at2759"/>
<evidence type="ECO:0000313" key="3">
    <source>
        <dbReference type="Proteomes" id="UP000467841"/>
    </source>
</evidence>
<feature type="transmembrane region" description="Helical" evidence="1">
    <location>
        <begin position="133"/>
        <end position="159"/>
    </location>
</feature>
<organism evidence="2 3">
    <name type="scientific">Microthlaspi erraticum</name>
    <dbReference type="NCBI Taxonomy" id="1685480"/>
    <lineage>
        <taxon>Eukaryota</taxon>
        <taxon>Viridiplantae</taxon>
        <taxon>Streptophyta</taxon>
        <taxon>Embryophyta</taxon>
        <taxon>Tracheophyta</taxon>
        <taxon>Spermatophyta</taxon>
        <taxon>Magnoliopsida</taxon>
        <taxon>eudicotyledons</taxon>
        <taxon>Gunneridae</taxon>
        <taxon>Pentapetalae</taxon>
        <taxon>rosids</taxon>
        <taxon>malvids</taxon>
        <taxon>Brassicales</taxon>
        <taxon>Brassicaceae</taxon>
        <taxon>Coluteocarpeae</taxon>
        <taxon>Microthlaspi</taxon>
    </lineage>
</organism>
<comment type="caution">
    <text evidence="2">The sequence shown here is derived from an EMBL/GenBank/DDBJ whole genome shotgun (WGS) entry which is preliminary data.</text>
</comment>
<keyword evidence="1" id="KW-0472">Membrane</keyword>
<sequence>MMSVLPDLRQFGLIGLIMSNLLVLLDDFSFMELVSLPNPPLGLSGVIAGSWSPHVSTTLVCVGSLARCFVTREFNAVCSIVKLALVAFSIPGVGLRKLSYFAQGSISLLPIVVVVSTGHLFDYGGLSLMLAPILVVYAFNPALFNAVSLAGLALLSFAWNNFSFNGE</sequence>
<feature type="transmembrane region" description="Helical" evidence="1">
    <location>
        <begin position="12"/>
        <end position="31"/>
    </location>
</feature>
<keyword evidence="3" id="KW-1185">Reference proteome</keyword>